<dbReference type="Proteomes" id="UP000886860">
    <property type="component" value="Unassembled WGS sequence"/>
</dbReference>
<protein>
    <recommendedName>
        <fullName evidence="3">DUF2007 domain-containing protein</fullName>
    </recommendedName>
</protein>
<evidence type="ECO:0008006" key="3">
    <source>
        <dbReference type="Google" id="ProtNLM"/>
    </source>
</evidence>
<dbReference type="EMBL" id="DVKS01000110">
    <property type="protein sequence ID" value="HIT41743.1"/>
    <property type="molecule type" value="Genomic_DNA"/>
</dbReference>
<accession>A0A9D1KEP3</accession>
<evidence type="ECO:0000313" key="2">
    <source>
        <dbReference type="Proteomes" id="UP000886860"/>
    </source>
</evidence>
<comment type="caution">
    <text evidence="1">The sequence shown here is derived from an EMBL/GenBank/DDBJ whole genome shotgun (WGS) entry which is preliminary data.</text>
</comment>
<reference evidence="1" key="2">
    <citation type="journal article" date="2021" name="PeerJ">
        <title>Extensive microbial diversity within the chicken gut microbiome revealed by metagenomics and culture.</title>
        <authorList>
            <person name="Gilroy R."/>
            <person name="Ravi A."/>
            <person name="Getino M."/>
            <person name="Pursley I."/>
            <person name="Horton D.L."/>
            <person name="Alikhan N.F."/>
            <person name="Baker D."/>
            <person name="Gharbi K."/>
            <person name="Hall N."/>
            <person name="Watson M."/>
            <person name="Adriaenssens E.M."/>
            <person name="Foster-Nyarko E."/>
            <person name="Jarju S."/>
            <person name="Secka A."/>
            <person name="Antonio M."/>
            <person name="Oren A."/>
            <person name="Chaudhuri R.R."/>
            <person name="La Ragione R."/>
            <person name="Hildebrand F."/>
            <person name="Pallen M.J."/>
        </authorList>
    </citation>
    <scope>NUCLEOTIDE SEQUENCE</scope>
    <source>
        <strain evidence="1">CHK123-3438</strain>
    </source>
</reference>
<organism evidence="1 2">
    <name type="scientific">Candidatus Caccovicinus merdipullorum</name>
    <dbReference type="NCBI Taxonomy" id="2840724"/>
    <lineage>
        <taxon>Bacteria</taxon>
        <taxon>Bacillati</taxon>
        <taxon>Bacillota</taxon>
        <taxon>Clostridia</taxon>
        <taxon>Eubacteriales</taxon>
        <taxon>Candidatus Caccovicinus</taxon>
    </lineage>
</organism>
<proteinExistence type="predicted"/>
<name>A0A9D1KEP3_9FIRM</name>
<gene>
    <name evidence="1" type="ORF">IAB60_06550</name>
</gene>
<evidence type="ECO:0000313" key="1">
    <source>
        <dbReference type="EMBL" id="HIT41743.1"/>
    </source>
</evidence>
<sequence length="88" mass="10454">MIHFFNRETLYCGGSMKTFVQIRNILENHHIPYRYTVRNRMTQWAGRGTMRGRMGSAGQMNPQEEYEIFVHKKDREKAAYLVKREAGN</sequence>
<dbReference type="AlphaFoldDB" id="A0A9D1KEP3"/>
<reference evidence="1" key="1">
    <citation type="submission" date="2020-10" db="EMBL/GenBank/DDBJ databases">
        <authorList>
            <person name="Gilroy R."/>
        </authorList>
    </citation>
    <scope>NUCLEOTIDE SEQUENCE</scope>
    <source>
        <strain evidence="1">CHK123-3438</strain>
    </source>
</reference>